<evidence type="ECO:0000313" key="2">
    <source>
        <dbReference type="EMBL" id="CZT06577.1"/>
    </source>
</evidence>
<feature type="region of interest" description="Disordered" evidence="1">
    <location>
        <begin position="66"/>
        <end position="94"/>
    </location>
</feature>
<gene>
    <name evidence="2" type="ORF">RCO7_04326</name>
</gene>
<protein>
    <submittedName>
        <fullName evidence="2">Uncharacterized protein</fullName>
    </submittedName>
</protein>
<name>A0A1E1L7P5_9HELO</name>
<feature type="compositionally biased region" description="Acidic residues" evidence="1">
    <location>
        <begin position="66"/>
        <end position="78"/>
    </location>
</feature>
<evidence type="ECO:0000256" key="1">
    <source>
        <dbReference type="SAM" id="MobiDB-lite"/>
    </source>
</evidence>
<sequence>MMHASIRSQPLRSTVPNTSSTAQPKHSARFSFTASIINNTLPISNMVAPTKALIPPAFAILPENSEDGILEGKPDEEDVHAPVHTPNGKDQGKTLWRIGVGGVRGDKGQILRVLVQN</sequence>
<reference evidence="3" key="1">
    <citation type="submission" date="2016-03" db="EMBL/GenBank/DDBJ databases">
        <authorList>
            <person name="Ploux O."/>
        </authorList>
    </citation>
    <scope>NUCLEOTIDE SEQUENCE [LARGE SCALE GENOMIC DNA]</scope>
    <source>
        <strain evidence="3">UK7</strain>
    </source>
</reference>
<feature type="region of interest" description="Disordered" evidence="1">
    <location>
        <begin position="1"/>
        <end position="27"/>
    </location>
</feature>
<accession>A0A1E1L7P5</accession>
<dbReference type="EMBL" id="FJUW01000039">
    <property type="protein sequence ID" value="CZT06577.1"/>
    <property type="molecule type" value="Genomic_DNA"/>
</dbReference>
<evidence type="ECO:0000313" key="3">
    <source>
        <dbReference type="Proteomes" id="UP000178129"/>
    </source>
</evidence>
<keyword evidence="3" id="KW-1185">Reference proteome</keyword>
<dbReference type="AlphaFoldDB" id="A0A1E1L7P5"/>
<comment type="caution">
    <text evidence="2">The sequence shown here is derived from an EMBL/GenBank/DDBJ whole genome shotgun (WGS) entry which is preliminary data.</text>
</comment>
<dbReference type="Proteomes" id="UP000178129">
    <property type="component" value="Unassembled WGS sequence"/>
</dbReference>
<proteinExistence type="predicted"/>
<organism evidence="2 3">
    <name type="scientific">Rhynchosporium graminicola</name>
    <dbReference type="NCBI Taxonomy" id="2792576"/>
    <lineage>
        <taxon>Eukaryota</taxon>
        <taxon>Fungi</taxon>
        <taxon>Dikarya</taxon>
        <taxon>Ascomycota</taxon>
        <taxon>Pezizomycotina</taxon>
        <taxon>Leotiomycetes</taxon>
        <taxon>Helotiales</taxon>
        <taxon>Ploettnerulaceae</taxon>
        <taxon>Rhynchosporium</taxon>
    </lineage>
</organism>
<dbReference type="InParanoid" id="A0A1E1L7P5"/>